<dbReference type="EMBL" id="BMGG01000007">
    <property type="protein sequence ID" value="GGC75988.1"/>
    <property type="molecule type" value="Genomic_DNA"/>
</dbReference>
<reference evidence="1" key="2">
    <citation type="submission" date="2020-09" db="EMBL/GenBank/DDBJ databases">
        <authorList>
            <person name="Sun Q."/>
            <person name="Zhou Y."/>
        </authorList>
    </citation>
    <scope>NUCLEOTIDE SEQUENCE</scope>
    <source>
        <strain evidence="1">CGMCC 1.12919</strain>
    </source>
</reference>
<dbReference type="Proteomes" id="UP000637002">
    <property type="component" value="Unassembled WGS sequence"/>
</dbReference>
<sequence>MHLDAPCWPLHIVEYPESFKVQDGAGFTVAYFHFDPSPQVGICPLNRFGRARARRFAEMLVEACEREQNQQTSAAHPPR</sequence>
<reference evidence="1" key="1">
    <citation type="journal article" date="2014" name="Int. J. Syst. Evol. Microbiol.">
        <title>Complete genome sequence of Corynebacterium casei LMG S-19264T (=DSM 44701T), isolated from a smear-ripened cheese.</title>
        <authorList>
            <consortium name="US DOE Joint Genome Institute (JGI-PGF)"/>
            <person name="Walter F."/>
            <person name="Albersmeier A."/>
            <person name="Kalinowski J."/>
            <person name="Ruckert C."/>
        </authorList>
    </citation>
    <scope>NUCLEOTIDE SEQUENCE</scope>
    <source>
        <strain evidence="1">CGMCC 1.12919</strain>
    </source>
</reference>
<accession>A0A916UKT9</accession>
<organism evidence="1 2">
    <name type="scientific">Chelatococcus reniformis</name>
    <dbReference type="NCBI Taxonomy" id="1494448"/>
    <lineage>
        <taxon>Bacteria</taxon>
        <taxon>Pseudomonadati</taxon>
        <taxon>Pseudomonadota</taxon>
        <taxon>Alphaproteobacteria</taxon>
        <taxon>Hyphomicrobiales</taxon>
        <taxon>Chelatococcaceae</taxon>
        <taxon>Chelatococcus</taxon>
    </lineage>
</organism>
<evidence type="ECO:0000313" key="2">
    <source>
        <dbReference type="Proteomes" id="UP000637002"/>
    </source>
</evidence>
<name>A0A916UKT9_9HYPH</name>
<dbReference type="AlphaFoldDB" id="A0A916UKT9"/>
<comment type="caution">
    <text evidence="1">The sequence shown here is derived from an EMBL/GenBank/DDBJ whole genome shotgun (WGS) entry which is preliminary data.</text>
</comment>
<proteinExistence type="predicted"/>
<evidence type="ECO:0000313" key="1">
    <source>
        <dbReference type="EMBL" id="GGC75988.1"/>
    </source>
</evidence>
<keyword evidence="2" id="KW-1185">Reference proteome</keyword>
<dbReference type="RefSeq" id="WP_188610769.1">
    <property type="nucleotide sequence ID" value="NZ_BMGG01000007.1"/>
</dbReference>
<gene>
    <name evidence="1" type="ORF">GCM10010994_37970</name>
</gene>
<protein>
    <submittedName>
        <fullName evidence="1">Uncharacterized protein</fullName>
    </submittedName>
</protein>